<evidence type="ECO:0000256" key="1">
    <source>
        <dbReference type="ARBA" id="ARBA00023015"/>
    </source>
</evidence>
<protein>
    <submittedName>
        <fullName evidence="6">TetR family transcriptional regulator</fullName>
    </submittedName>
</protein>
<proteinExistence type="predicted"/>
<organism evidence="6 7">
    <name type="scientific">Aestuariispira insulae</name>
    <dbReference type="NCBI Taxonomy" id="1461337"/>
    <lineage>
        <taxon>Bacteria</taxon>
        <taxon>Pseudomonadati</taxon>
        <taxon>Pseudomonadota</taxon>
        <taxon>Alphaproteobacteria</taxon>
        <taxon>Rhodospirillales</taxon>
        <taxon>Kiloniellaceae</taxon>
        <taxon>Aestuariispira</taxon>
    </lineage>
</organism>
<evidence type="ECO:0000256" key="4">
    <source>
        <dbReference type="PROSITE-ProRule" id="PRU00335"/>
    </source>
</evidence>
<keyword evidence="1" id="KW-0805">Transcription regulation</keyword>
<dbReference type="PANTHER" id="PTHR30055:SF234">
    <property type="entry name" value="HTH-TYPE TRANSCRIPTIONAL REGULATOR BETI"/>
    <property type="match status" value="1"/>
</dbReference>
<sequence length="200" mass="21732">MKPEESLDGHARRSLETRRKLLSAARSIFTEVGYMKASTPAIAKAAGVSRGALYHQYADKEALFRDLLNEMQAEIYSEIEKVALAADDLVNGLIEGAMVYVEAAARPDYLRIVLTEGPSVMGTDQWREADRNNGVQSLIDGFSAAQAAGDMRDFPVEEMAHLFSGALDACVLHLADAKDRAGTIKNCEKAIRTLVTGLGK</sequence>
<dbReference type="OrthoDB" id="9805134at2"/>
<dbReference type="AlphaFoldDB" id="A0A3D9HKS6"/>
<dbReference type="InterPro" id="IPR001647">
    <property type="entry name" value="HTH_TetR"/>
</dbReference>
<dbReference type="Pfam" id="PF00440">
    <property type="entry name" value="TetR_N"/>
    <property type="match status" value="1"/>
</dbReference>
<dbReference type="Proteomes" id="UP000256845">
    <property type="component" value="Unassembled WGS sequence"/>
</dbReference>
<dbReference type="Pfam" id="PF21351">
    <property type="entry name" value="TetR_C_41"/>
    <property type="match status" value="1"/>
</dbReference>
<dbReference type="GO" id="GO:0000976">
    <property type="term" value="F:transcription cis-regulatory region binding"/>
    <property type="evidence" value="ECO:0007669"/>
    <property type="project" value="TreeGrafter"/>
</dbReference>
<reference evidence="6 7" key="1">
    <citation type="submission" date="2018-07" db="EMBL/GenBank/DDBJ databases">
        <title>Genomic Encyclopedia of Type Strains, Phase III (KMG-III): the genomes of soil and plant-associated and newly described type strains.</title>
        <authorList>
            <person name="Whitman W."/>
        </authorList>
    </citation>
    <scope>NUCLEOTIDE SEQUENCE [LARGE SCALE GENOMIC DNA]</scope>
    <source>
        <strain evidence="6 7">CECT 8488</strain>
    </source>
</reference>
<dbReference type="InterPro" id="IPR050109">
    <property type="entry name" value="HTH-type_TetR-like_transc_reg"/>
</dbReference>
<dbReference type="PRINTS" id="PR00455">
    <property type="entry name" value="HTHTETR"/>
</dbReference>
<evidence type="ECO:0000313" key="6">
    <source>
        <dbReference type="EMBL" id="RED49901.1"/>
    </source>
</evidence>
<dbReference type="Gene3D" id="1.10.357.10">
    <property type="entry name" value="Tetracycline Repressor, domain 2"/>
    <property type="match status" value="1"/>
</dbReference>
<dbReference type="PROSITE" id="PS50977">
    <property type="entry name" value="HTH_TETR_2"/>
    <property type="match status" value="1"/>
</dbReference>
<comment type="caution">
    <text evidence="6">The sequence shown here is derived from an EMBL/GenBank/DDBJ whole genome shotgun (WGS) entry which is preliminary data.</text>
</comment>
<feature type="DNA-binding region" description="H-T-H motif" evidence="4">
    <location>
        <begin position="38"/>
        <end position="57"/>
    </location>
</feature>
<dbReference type="InterPro" id="IPR009057">
    <property type="entry name" value="Homeodomain-like_sf"/>
</dbReference>
<evidence type="ECO:0000313" key="7">
    <source>
        <dbReference type="Proteomes" id="UP000256845"/>
    </source>
</evidence>
<evidence type="ECO:0000259" key="5">
    <source>
        <dbReference type="PROSITE" id="PS50977"/>
    </source>
</evidence>
<dbReference type="SUPFAM" id="SSF46689">
    <property type="entry name" value="Homeodomain-like"/>
    <property type="match status" value="1"/>
</dbReference>
<evidence type="ECO:0000256" key="3">
    <source>
        <dbReference type="ARBA" id="ARBA00023163"/>
    </source>
</evidence>
<dbReference type="PANTHER" id="PTHR30055">
    <property type="entry name" value="HTH-TYPE TRANSCRIPTIONAL REGULATOR RUTR"/>
    <property type="match status" value="1"/>
</dbReference>
<name>A0A3D9HKS6_9PROT</name>
<dbReference type="InterPro" id="IPR049484">
    <property type="entry name" value="Rv0078-like_C"/>
</dbReference>
<evidence type="ECO:0000256" key="2">
    <source>
        <dbReference type="ARBA" id="ARBA00023125"/>
    </source>
</evidence>
<dbReference type="GO" id="GO:0003700">
    <property type="term" value="F:DNA-binding transcription factor activity"/>
    <property type="evidence" value="ECO:0007669"/>
    <property type="project" value="TreeGrafter"/>
</dbReference>
<keyword evidence="7" id="KW-1185">Reference proteome</keyword>
<keyword evidence="3" id="KW-0804">Transcription</keyword>
<gene>
    <name evidence="6" type="ORF">DFP90_105274</name>
</gene>
<dbReference type="EMBL" id="QRDW01000005">
    <property type="protein sequence ID" value="RED49901.1"/>
    <property type="molecule type" value="Genomic_DNA"/>
</dbReference>
<keyword evidence="2 4" id="KW-0238">DNA-binding</keyword>
<accession>A0A3D9HKS6</accession>
<dbReference type="RefSeq" id="WP_115937135.1">
    <property type="nucleotide sequence ID" value="NZ_QRDW01000005.1"/>
</dbReference>
<feature type="domain" description="HTH tetR-type" evidence="5">
    <location>
        <begin position="15"/>
        <end position="75"/>
    </location>
</feature>